<keyword evidence="5" id="KW-1185">Reference proteome</keyword>
<sequence length="198" mass="22759">MDTEQPQSVVALTFGAFSLNYPFGFLGLSGGHVISLLARMAFGWAPELGETMIRPARESDLQQIRFLAQTSFRAYLAREDAKIKQPDMDPRQLQQEGRLFVYMIDAALGGYIAFHQDGMDMHVEHLAVTPRFRSRGIGRALLNYVDTLGLLRKCLRVVLHPNVVLFQNIAFYRSRGYTEIDRRLVEGHEYVYLERYLR</sequence>
<dbReference type="KEGG" id="amaq:GO499_02490"/>
<dbReference type="SUPFAM" id="SSF55729">
    <property type="entry name" value="Acyl-CoA N-acyltransferases (Nat)"/>
    <property type="match status" value="1"/>
</dbReference>
<name>A0A6P1SXR1_9RHOB</name>
<dbReference type="Proteomes" id="UP000464495">
    <property type="component" value="Chromosome"/>
</dbReference>
<reference evidence="4 5" key="1">
    <citation type="submission" date="2019-12" db="EMBL/GenBank/DDBJ databases">
        <title>Complete genome sequence of Algicella marina strain 9Alg 56(T) isolated from the red alga Tichocarpus crinitus.</title>
        <authorList>
            <person name="Kim S.-G."/>
            <person name="Nedashkovskaya O.I."/>
        </authorList>
    </citation>
    <scope>NUCLEOTIDE SEQUENCE [LARGE SCALE GENOMIC DNA]</scope>
    <source>
        <strain evidence="4 5">9Alg 56</strain>
    </source>
</reference>
<dbReference type="PANTHER" id="PTHR43800">
    <property type="entry name" value="PEPTIDYL-LYSINE N-ACETYLTRANSFERASE YJAB"/>
    <property type="match status" value="1"/>
</dbReference>
<protein>
    <submittedName>
        <fullName evidence="4">GNAT family N-acetyltransferase</fullName>
    </submittedName>
</protein>
<proteinExistence type="predicted"/>
<evidence type="ECO:0000259" key="3">
    <source>
        <dbReference type="PROSITE" id="PS51186"/>
    </source>
</evidence>
<dbReference type="InterPro" id="IPR000182">
    <property type="entry name" value="GNAT_dom"/>
</dbReference>
<gene>
    <name evidence="4" type="ORF">GO499_02490</name>
</gene>
<dbReference type="InterPro" id="IPR016181">
    <property type="entry name" value="Acyl_CoA_acyltransferase"/>
</dbReference>
<dbReference type="PROSITE" id="PS51186">
    <property type="entry name" value="GNAT"/>
    <property type="match status" value="1"/>
</dbReference>
<dbReference type="PANTHER" id="PTHR43800:SF1">
    <property type="entry name" value="PEPTIDYL-LYSINE N-ACETYLTRANSFERASE YJAB"/>
    <property type="match status" value="1"/>
</dbReference>
<dbReference type="Pfam" id="PF13508">
    <property type="entry name" value="Acetyltransf_7"/>
    <property type="match status" value="1"/>
</dbReference>
<evidence type="ECO:0000313" key="4">
    <source>
        <dbReference type="EMBL" id="QHQ34133.1"/>
    </source>
</evidence>
<keyword evidence="1 4" id="KW-0808">Transferase</keyword>
<dbReference type="EMBL" id="CP046620">
    <property type="protein sequence ID" value="QHQ34133.1"/>
    <property type="molecule type" value="Genomic_DNA"/>
</dbReference>
<evidence type="ECO:0000256" key="2">
    <source>
        <dbReference type="ARBA" id="ARBA00023315"/>
    </source>
</evidence>
<dbReference type="CDD" id="cd04301">
    <property type="entry name" value="NAT_SF"/>
    <property type="match status" value="1"/>
</dbReference>
<feature type="domain" description="N-acetyltransferase" evidence="3">
    <location>
        <begin position="51"/>
        <end position="198"/>
    </location>
</feature>
<dbReference type="AlphaFoldDB" id="A0A6P1SXR1"/>
<keyword evidence="2" id="KW-0012">Acyltransferase</keyword>
<dbReference type="Gene3D" id="3.40.630.30">
    <property type="match status" value="1"/>
</dbReference>
<evidence type="ECO:0000313" key="5">
    <source>
        <dbReference type="Proteomes" id="UP000464495"/>
    </source>
</evidence>
<evidence type="ECO:0000256" key="1">
    <source>
        <dbReference type="ARBA" id="ARBA00022679"/>
    </source>
</evidence>
<organism evidence="4 5">
    <name type="scientific">Algicella marina</name>
    <dbReference type="NCBI Taxonomy" id="2683284"/>
    <lineage>
        <taxon>Bacteria</taxon>
        <taxon>Pseudomonadati</taxon>
        <taxon>Pseudomonadota</taxon>
        <taxon>Alphaproteobacteria</taxon>
        <taxon>Rhodobacterales</taxon>
        <taxon>Paracoccaceae</taxon>
        <taxon>Algicella</taxon>
    </lineage>
</organism>
<accession>A0A6P1SXR1</accession>
<dbReference type="GO" id="GO:0016747">
    <property type="term" value="F:acyltransferase activity, transferring groups other than amino-acyl groups"/>
    <property type="evidence" value="ECO:0007669"/>
    <property type="project" value="InterPro"/>
</dbReference>